<keyword evidence="3" id="KW-1185">Reference proteome</keyword>
<dbReference type="EMBL" id="AP009389">
    <property type="protein sequence ID" value="BAF58542.1"/>
    <property type="molecule type" value="Genomic_DNA"/>
</dbReference>
<dbReference type="KEGG" id="pth:PTH_0362"/>
<dbReference type="Proteomes" id="UP000006556">
    <property type="component" value="Chromosome"/>
</dbReference>
<dbReference type="AlphaFoldDB" id="A5D5C3"/>
<evidence type="ECO:0000313" key="2">
    <source>
        <dbReference type="EMBL" id="BAF58542.1"/>
    </source>
</evidence>
<reference evidence="3" key="1">
    <citation type="journal article" date="2008" name="Genome Res.">
        <title>The genome of Pelotomaculum thermopropionicum reveals niche-associated evolution in anaerobic microbiota.</title>
        <authorList>
            <person name="Kosaka T."/>
            <person name="Kato S."/>
            <person name="Shimoyama T."/>
            <person name="Ishii S."/>
            <person name="Abe T."/>
            <person name="Watanabe K."/>
        </authorList>
    </citation>
    <scope>NUCLEOTIDE SEQUENCE [LARGE SCALE GENOMIC DNA]</scope>
    <source>
        <strain evidence="3">DSM 13744 / JCM 10971 / SI</strain>
    </source>
</reference>
<sequence length="299" mass="32355">MLFCHDIQFEKFFSRRESFSGKGRGRLGRGFFAGKVFNGAGEYGPGRLALVGGVLQELFFLFVGYKAYLYYYGGHGCVPGDVKIYFVYPAAGAFENPGKLFLDEPGGLLAFGRAGLDEGLGAAPAGGGKAVHVDAEVEVGLVVVGQGHPPAQVLPLFCRQPNGAGVAQVGVGLPGHQHHRPRLPQIGRQAPADGKGDVLFQGAALPHHARVVTAVAGVHHDHPAGQRGRQGCHGLPAGPFLQKPGEKQRQYRQNRQGRQMALPDPVRPDYRRKQKNPPLSLYLLILCRRRPEYETRGIT</sequence>
<dbReference type="HOGENOM" id="CLU_930162_0_0_9"/>
<gene>
    <name evidence="2" type="ordered locus">PTH_0362</name>
</gene>
<evidence type="ECO:0000313" key="3">
    <source>
        <dbReference type="Proteomes" id="UP000006556"/>
    </source>
</evidence>
<name>A5D5C3_PELTS</name>
<proteinExistence type="predicted"/>
<evidence type="ECO:0000256" key="1">
    <source>
        <dbReference type="SAM" id="MobiDB-lite"/>
    </source>
</evidence>
<accession>A5D5C3</accession>
<protein>
    <submittedName>
        <fullName evidence="2">Uncharacterized protein</fullName>
    </submittedName>
</protein>
<organism evidence="2 3">
    <name type="scientific">Pelotomaculum thermopropionicum (strain DSM 13744 / JCM 10971 / SI)</name>
    <dbReference type="NCBI Taxonomy" id="370438"/>
    <lineage>
        <taxon>Bacteria</taxon>
        <taxon>Bacillati</taxon>
        <taxon>Bacillota</taxon>
        <taxon>Clostridia</taxon>
        <taxon>Eubacteriales</taxon>
        <taxon>Desulfotomaculaceae</taxon>
        <taxon>Pelotomaculum</taxon>
    </lineage>
</organism>
<feature type="region of interest" description="Disordered" evidence="1">
    <location>
        <begin position="223"/>
        <end position="274"/>
    </location>
</feature>